<organism evidence="1 2">
    <name type="scientific">Smallanthus sonchifolius</name>
    <dbReference type="NCBI Taxonomy" id="185202"/>
    <lineage>
        <taxon>Eukaryota</taxon>
        <taxon>Viridiplantae</taxon>
        <taxon>Streptophyta</taxon>
        <taxon>Embryophyta</taxon>
        <taxon>Tracheophyta</taxon>
        <taxon>Spermatophyta</taxon>
        <taxon>Magnoliopsida</taxon>
        <taxon>eudicotyledons</taxon>
        <taxon>Gunneridae</taxon>
        <taxon>Pentapetalae</taxon>
        <taxon>asterids</taxon>
        <taxon>campanulids</taxon>
        <taxon>Asterales</taxon>
        <taxon>Asteraceae</taxon>
        <taxon>Asteroideae</taxon>
        <taxon>Heliantheae alliance</taxon>
        <taxon>Millerieae</taxon>
        <taxon>Smallanthus</taxon>
    </lineage>
</organism>
<comment type="caution">
    <text evidence="1">The sequence shown here is derived from an EMBL/GenBank/DDBJ whole genome shotgun (WGS) entry which is preliminary data.</text>
</comment>
<evidence type="ECO:0000313" key="1">
    <source>
        <dbReference type="EMBL" id="KAI3828778.1"/>
    </source>
</evidence>
<keyword evidence="2" id="KW-1185">Reference proteome</keyword>
<protein>
    <submittedName>
        <fullName evidence="1">Uncharacterized protein</fullName>
    </submittedName>
</protein>
<reference evidence="2" key="1">
    <citation type="journal article" date="2022" name="Mol. Ecol. Resour.">
        <title>The genomes of chicory, endive, great burdock and yacon provide insights into Asteraceae palaeo-polyploidization history and plant inulin production.</title>
        <authorList>
            <person name="Fan W."/>
            <person name="Wang S."/>
            <person name="Wang H."/>
            <person name="Wang A."/>
            <person name="Jiang F."/>
            <person name="Liu H."/>
            <person name="Zhao H."/>
            <person name="Xu D."/>
            <person name="Zhang Y."/>
        </authorList>
    </citation>
    <scope>NUCLEOTIDE SEQUENCE [LARGE SCALE GENOMIC DNA]</scope>
    <source>
        <strain evidence="2">cv. Yunnan</strain>
    </source>
</reference>
<proteinExistence type="predicted"/>
<sequence>MSCLHTPMASSVKLHALKAITAMKLEIQSRKLIKPSKSTPLTLRRYEISFIDELAPTMNLPLLLLFPPNLDYNQTFVVDLEESLKKTLANLYPLAGRYMEDIHIVDCNDEGVEFTQAKADITIQQLLDRKIHPNLVNELIPSKLLASGHTNAMLATQVTMFQCGGLALGVSIAHRIGDVSTVITFLNQWATLSRKDTNIEFGPFGGTDIKSSSLFPAQGLLPIEVGFSKLNNNDDYMTKKLSFTENAISNMKNKVTMNGKRNAHQLFKVRLVSALIWKAFVGVDHVINGHRRTSVLVQPVALRPKREKIASLNPKRPLGNHWGAIATECAATKMIPEFEDLIDLLGGSVTKTIRDYSKVGHDSHERKQMVLKSFSNVTNISDTTNVICT</sequence>
<reference evidence="1 2" key="2">
    <citation type="journal article" date="2022" name="Mol. Ecol. Resour.">
        <title>The genomes of chicory, endive, great burdock and yacon provide insights into Asteraceae paleo-polyploidization history and plant inulin production.</title>
        <authorList>
            <person name="Fan W."/>
            <person name="Wang S."/>
            <person name="Wang H."/>
            <person name="Wang A."/>
            <person name="Jiang F."/>
            <person name="Liu H."/>
            <person name="Zhao H."/>
            <person name="Xu D."/>
            <person name="Zhang Y."/>
        </authorList>
    </citation>
    <scope>NUCLEOTIDE SEQUENCE [LARGE SCALE GENOMIC DNA]</scope>
    <source>
        <strain evidence="2">cv. Yunnan</strain>
        <tissue evidence="1">Leaves</tissue>
    </source>
</reference>
<evidence type="ECO:0000313" key="2">
    <source>
        <dbReference type="Proteomes" id="UP001056120"/>
    </source>
</evidence>
<name>A0ACB9K970_9ASTR</name>
<gene>
    <name evidence="1" type="ORF">L1987_02888</name>
</gene>
<accession>A0ACB9K970</accession>
<dbReference type="Proteomes" id="UP001056120">
    <property type="component" value="Linkage Group LG01"/>
</dbReference>
<dbReference type="EMBL" id="CM042018">
    <property type="protein sequence ID" value="KAI3828778.1"/>
    <property type="molecule type" value="Genomic_DNA"/>
</dbReference>